<organism evidence="3 4">
    <name type="scientific">Carex littledalei</name>
    <dbReference type="NCBI Taxonomy" id="544730"/>
    <lineage>
        <taxon>Eukaryota</taxon>
        <taxon>Viridiplantae</taxon>
        <taxon>Streptophyta</taxon>
        <taxon>Embryophyta</taxon>
        <taxon>Tracheophyta</taxon>
        <taxon>Spermatophyta</taxon>
        <taxon>Magnoliopsida</taxon>
        <taxon>Liliopsida</taxon>
        <taxon>Poales</taxon>
        <taxon>Cyperaceae</taxon>
        <taxon>Cyperoideae</taxon>
        <taxon>Cariceae</taxon>
        <taxon>Carex</taxon>
        <taxon>Carex subgen. Euthyceras</taxon>
    </lineage>
</organism>
<dbReference type="FunFam" id="2.30.42.10:FF:000107">
    <property type="entry name" value="26S proteasome non-ATPase regulatory subunit 9"/>
    <property type="match status" value="1"/>
</dbReference>
<dbReference type="GO" id="GO:0000502">
    <property type="term" value="C:proteasome complex"/>
    <property type="evidence" value="ECO:0007669"/>
    <property type="project" value="UniProtKB-KW"/>
</dbReference>
<feature type="domain" description="PDZ" evidence="2">
    <location>
        <begin position="97"/>
        <end position="170"/>
    </location>
</feature>
<keyword evidence="4" id="KW-1185">Reference proteome</keyword>
<evidence type="ECO:0000313" key="4">
    <source>
        <dbReference type="Proteomes" id="UP000623129"/>
    </source>
</evidence>
<dbReference type="GO" id="GO:0005737">
    <property type="term" value="C:cytoplasm"/>
    <property type="evidence" value="ECO:0007669"/>
    <property type="project" value="TreeGrafter"/>
</dbReference>
<dbReference type="InterPro" id="IPR040815">
    <property type="entry name" value="Nas2_N"/>
</dbReference>
<comment type="caution">
    <text evidence="3">The sequence shown here is derived from an EMBL/GenBank/DDBJ whole genome shotgun (WGS) entry which is preliminary data.</text>
</comment>
<dbReference type="Pfam" id="PF18265">
    <property type="entry name" value="Nas2_N"/>
    <property type="match status" value="1"/>
</dbReference>
<dbReference type="InterPro" id="IPR036034">
    <property type="entry name" value="PDZ_sf"/>
</dbReference>
<evidence type="ECO:0000313" key="3">
    <source>
        <dbReference type="EMBL" id="KAF3339102.1"/>
    </source>
</evidence>
<dbReference type="InterPro" id="IPR001478">
    <property type="entry name" value="PDZ"/>
</dbReference>
<dbReference type="EMBL" id="SWLB01000004">
    <property type="protein sequence ID" value="KAF3339102.1"/>
    <property type="molecule type" value="Genomic_DNA"/>
</dbReference>
<evidence type="ECO:0000259" key="2">
    <source>
        <dbReference type="SMART" id="SM00228"/>
    </source>
</evidence>
<gene>
    <name evidence="3" type="ORF">FCM35_KLT16573</name>
</gene>
<keyword evidence="3" id="KW-0647">Proteasome</keyword>
<name>A0A833VGJ0_9POAL</name>
<dbReference type="PANTHER" id="PTHR12651:SF1">
    <property type="entry name" value="26S PROTEASOME NON-ATPASE REGULATORY SUBUNIT 9"/>
    <property type="match status" value="1"/>
</dbReference>
<accession>A0A833VGJ0</accession>
<dbReference type="GO" id="GO:0005634">
    <property type="term" value="C:nucleus"/>
    <property type="evidence" value="ECO:0007669"/>
    <property type="project" value="TreeGrafter"/>
</dbReference>
<dbReference type="Gene3D" id="6.10.140.1710">
    <property type="match status" value="1"/>
</dbReference>
<dbReference type="GO" id="GO:0070682">
    <property type="term" value="P:proteasome regulatory particle assembly"/>
    <property type="evidence" value="ECO:0007669"/>
    <property type="project" value="InterPro"/>
</dbReference>
<dbReference type="AlphaFoldDB" id="A0A833VGJ0"/>
<reference evidence="3" key="1">
    <citation type="submission" date="2020-01" db="EMBL/GenBank/DDBJ databases">
        <title>Genome sequence of Kobresia littledalei, the first chromosome-level genome in the family Cyperaceae.</title>
        <authorList>
            <person name="Qu G."/>
        </authorList>
    </citation>
    <scope>NUCLEOTIDE SEQUENCE</scope>
    <source>
        <strain evidence="3">C.B.Clarke</strain>
        <tissue evidence="3">Leaf</tissue>
    </source>
</reference>
<dbReference type="Gene3D" id="2.30.42.10">
    <property type="match status" value="1"/>
</dbReference>
<protein>
    <submittedName>
        <fullName evidence="3">26S proteasome non-ATPase regulatory subunit 9-like protein</fullName>
    </submittedName>
</protein>
<keyword evidence="1" id="KW-0143">Chaperone</keyword>
<dbReference type="PANTHER" id="PTHR12651">
    <property type="entry name" value="26S PROTEASOME NON-ATPASE REGULATORY SUBUNIT 9"/>
    <property type="match status" value="1"/>
</dbReference>
<dbReference type="InterPro" id="IPR035269">
    <property type="entry name" value="PSMD9"/>
</dbReference>
<dbReference type="SMART" id="SM00228">
    <property type="entry name" value="PDZ"/>
    <property type="match status" value="1"/>
</dbReference>
<dbReference type="OrthoDB" id="72325at2759"/>
<sequence length="185" mass="20340">MDQREAMEAEMNALIETLSSPGGPGLSGNLTDSEGFPLSDIDVSTVRAQRKRLAELRNDHKKITDRIQKNIELLHSAKLPQNADTKNQGMCTSASSENHPMEVDPVVRIPFAMIDEIAEDSPAAEDGLQLGDEIVKFGNVEIGERLQERLMSEAQSNQGCPFSVVVIRRDAISFFYDSVVALLLV</sequence>
<dbReference type="SUPFAM" id="SSF50156">
    <property type="entry name" value="PDZ domain-like"/>
    <property type="match status" value="1"/>
</dbReference>
<proteinExistence type="predicted"/>
<evidence type="ECO:0000256" key="1">
    <source>
        <dbReference type="ARBA" id="ARBA00023186"/>
    </source>
</evidence>
<dbReference type="Proteomes" id="UP000623129">
    <property type="component" value="Unassembled WGS sequence"/>
</dbReference>